<accession>A0A848KVS2</accession>
<evidence type="ECO:0000313" key="17">
    <source>
        <dbReference type="EMBL" id="NMO02954.1"/>
    </source>
</evidence>
<protein>
    <recommendedName>
        <fullName evidence="5">Galactan 5-O-arabinofuranosyltransferase</fullName>
        <ecNumber evidence="4">2.4.2.46</ecNumber>
    </recommendedName>
    <alternativeName>
        <fullName evidence="11">Arabinofuranosyltransferase AftA</fullName>
    </alternativeName>
</protein>
<evidence type="ECO:0000256" key="3">
    <source>
        <dbReference type="ARBA" id="ARBA00009655"/>
    </source>
</evidence>
<evidence type="ECO:0000256" key="6">
    <source>
        <dbReference type="ARBA" id="ARBA00022475"/>
    </source>
</evidence>
<comment type="pathway">
    <text evidence="2">Cell wall biogenesis; cell wall polysaccharide biosynthesis.</text>
</comment>
<evidence type="ECO:0000259" key="16">
    <source>
        <dbReference type="Pfam" id="PF12250"/>
    </source>
</evidence>
<keyword evidence="8 14" id="KW-0812">Transmembrane</keyword>
<evidence type="ECO:0000256" key="7">
    <source>
        <dbReference type="ARBA" id="ARBA00022679"/>
    </source>
</evidence>
<feature type="transmembrane region" description="Helical" evidence="14">
    <location>
        <begin position="87"/>
        <end position="105"/>
    </location>
</feature>
<dbReference type="GO" id="GO:0005886">
    <property type="term" value="C:plasma membrane"/>
    <property type="evidence" value="ECO:0007669"/>
    <property type="project" value="UniProtKB-SubCell"/>
</dbReference>
<comment type="catalytic activity">
    <reaction evidence="12">
        <text>Adds an alpha-D-arabinofuranosyl group from trans,octacis-decaprenylphospho-beta-D-arabinofuranose at the 5-O-position of the eighth, tenth and twelfth galactofuranose unit of the galactofuranan chain of [beta-D-galactofuranosyl-(1-&gt;5)-beta-D-galactofuranosyl-(1-&gt;6)]14-beta-D-galactofuranosyl-(1-&gt;5)-beta-D-galactofuranosyl-(1-&gt;4)-alpha-L-rhamnopyranosyl-(1-&gt;3)-N-acetyl-alpha-D-glucosaminyl-diphospho-trans,octacis-decaprenol.</text>
        <dbReference type="EC" id="2.4.2.46"/>
    </reaction>
</comment>
<proteinExistence type="inferred from homology"/>
<dbReference type="UniPathway" id="UPA00963"/>
<gene>
    <name evidence="17" type="ORF">HH308_17215</name>
</gene>
<feature type="transmembrane region" description="Helical" evidence="14">
    <location>
        <begin position="424"/>
        <end position="445"/>
    </location>
</feature>
<feature type="transmembrane region" description="Helical" evidence="14">
    <location>
        <begin position="247"/>
        <end position="264"/>
    </location>
</feature>
<evidence type="ECO:0000256" key="4">
    <source>
        <dbReference type="ARBA" id="ARBA00012037"/>
    </source>
</evidence>
<evidence type="ECO:0000256" key="13">
    <source>
        <dbReference type="SAM" id="MobiDB-lite"/>
    </source>
</evidence>
<feature type="transmembrane region" description="Helical" evidence="14">
    <location>
        <begin position="457"/>
        <end position="477"/>
    </location>
</feature>
<feature type="transmembrane region" description="Helical" evidence="14">
    <location>
        <begin position="276"/>
        <end position="299"/>
    </location>
</feature>
<dbReference type="GO" id="GO:0044038">
    <property type="term" value="P:cell wall macromolecule biosynthetic process"/>
    <property type="evidence" value="ECO:0007669"/>
    <property type="project" value="InterPro"/>
</dbReference>
<evidence type="ECO:0000256" key="12">
    <source>
        <dbReference type="ARBA" id="ARBA00034030"/>
    </source>
</evidence>
<dbReference type="GO" id="GO:0016757">
    <property type="term" value="F:glycosyltransferase activity"/>
    <property type="evidence" value="ECO:0007669"/>
    <property type="project" value="InterPro"/>
</dbReference>
<evidence type="ECO:0000256" key="1">
    <source>
        <dbReference type="ARBA" id="ARBA00004651"/>
    </source>
</evidence>
<feature type="transmembrane region" description="Helical" evidence="14">
    <location>
        <begin position="398"/>
        <end position="417"/>
    </location>
</feature>
<keyword evidence="9 14" id="KW-1133">Transmembrane helix</keyword>
<feature type="domain" description="Arabinofuranosyltransferase AftA C-terminal" evidence="15">
    <location>
        <begin position="506"/>
        <end position="677"/>
    </location>
</feature>
<evidence type="ECO:0000256" key="8">
    <source>
        <dbReference type="ARBA" id="ARBA00022692"/>
    </source>
</evidence>
<comment type="subcellular location">
    <subcellularLocation>
        <location evidence="1">Cell membrane</location>
        <topology evidence="1">Multi-pass membrane protein</topology>
    </subcellularLocation>
</comment>
<feature type="transmembrane region" description="Helical" evidence="14">
    <location>
        <begin position="200"/>
        <end position="217"/>
    </location>
</feature>
<feature type="region of interest" description="Disordered" evidence="13">
    <location>
        <begin position="1"/>
        <end position="34"/>
    </location>
</feature>
<dbReference type="InterPro" id="IPR020959">
    <property type="entry name" value="ArabinofuranosylTrfase_AftA_C"/>
</dbReference>
<dbReference type="GO" id="GO:0045227">
    <property type="term" value="P:capsule polysaccharide biosynthetic process"/>
    <property type="evidence" value="ECO:0007669"/>
    <property type="project" value="UniProtKB-UniPathway"/>
</dbReference>
<feature type="transmembrane region" description="Helical" evidence="14">
    <location>
        <begin position="46"/>
        <end position="67"/>
    </location>
</feature>
<evidence type="ECO:0000256" key="14">
    <source>
        <dbReference type="SAM" id="Phobius"/>
    </source>
</evidence>
<keyword evidence="7 17" id="KW-0808">Transferase</keyword>
<keyword evidence="18" id="KW-1185">Reference proteome</keyword>
<feature type="transmembrane region" description="Helical" evidence="14">
    <location>
        <begin position="224"/>
        <end position="241"/>
    </location>
</feature>
<evidence type="ECO:0000256" key="5">
    <source>
        <dbReference type="ARBA" id="ARBA00020482"/>
    </source>
</evidence>
<dbReference type="Pfam" id="PF12249">
    <property type="entry name" value="AftA_C"/>
    <property type="match status" value="1"/>
</dbReference>
<comment type="caution">
    <text evidence="17">The sequence shown here is derived from an EMBL/GenBank/DDBJ whole genome shotgun (WGS) entry which is preliminary data.</text>
</comment>
<dbReference type="Pfam" id="PF12250">
    <property type="entry name" value="AftA_N"/>
    <property type="match status" value="1"/>
</dbReference>
<keyword evidence="6" id="KW-1003">Cell membrane</keyword>
<feature type="transmembrane region" description="Helical" evidence="14">
    <location>
        <begin position="117"/>
        <end position="139"/>
    </location>
</feature>
<feature type="domain" description="Arabinofuranosyltransferase AftA N-terminal" evidence="16">
    <location>
        <begin position="49"/>
        <end position="487"/>
    </location>
</feature>
<feature type="transmembrane region" description="Helical" evidence="14">
    <location>
        <begin position="346"/>
        <end position="368"/>
    </location>
</feature>
<organism evidence="17 18">
    <name type="scientific">Gordonia asplenii</name>
    <dbReference type="NCBI Taxonomy" id="2725283"/>
    <lineage>
        <taxon>Bacteria</taxon>
        <taxon>Bacillati</taxon>
        <taxon>Actinomycetota</taxon>
        <taxon>Actinomycetes</taxon>
        <taxon>Mycobacteriales</taxon>
        <taxon>Gordoniaceae</taxon>
        <taxon>Gordonia</taxon>
    </lineage>
</organism>
<dbReference type="EMBL" id="JABBNB010000018">
    <property type="protein sequence ID" value="NMO02954.1"/>
    <property type="molecule type" value="Genomic_DNA"/>
</dbReference>
<name>A0A848KVS2_9ACTN</name>
<evidence type="ECO:0000313" key="18">
    <source>
        <dbReference type="Proteomes" id="UP000550729"/>
    </source>
</evidence>
<dbReference type="Proteomes" id="UP000550729">
    <property type="component" value="Unassembled WGS sequence"/>
</dbReference>
<evidence type="ECO:0000256" key="2">
    <source>
        <dbReference type="ARBA" id="ARBA00004776"/>
    </source>
</evidence>
<sequence length="681" mass="72381">MPSPRVPRPGLPTRTDSVPTPPTNLDPVTATQNPASVSTRSRLVDVGGLVTAVVVGLVVAWAGLLIIDKVGWPAFNSSNVTRALTTVGQAVAVAVLVVAVIAYRVRRWATAQQIISASGMAGLVTITLGMPLGATKLYLGGLSVDQQFRTEYLTRLTDSPHLADMTYHGLPPYYPAGWFWLGGRFAAFDGLPGWEAFKPWAIISIAVAAALATVLWNRMIGTDRGVAVSLAVTVVTLMYTAPEPYGAVLILLGVPMLVVFVNALRGPRFDAGPVAAFRASSWPAVVASGLFIGLSATFYTLFTGLLAGIAILLTLWFLVVGWLAASNKALPDAEVTAQRRAMALGVVGRLVVMGAIAGLVALLAWAPYLSARVSSKPASGGTAEHYLPEAGALFPVPMFDFSLVGLLTLIGLIWVLLRFRTRTIALAFAAAIVGVYAVTALSLLLTAVGTTLLSFRLGPVIIAILSAAGIFGVAEVARVVVGKLGDVRLAVGALGVLVAIAMAQSVPGMLSSDITTAYTDTDGTGVRADKKPAGAESYFPQIRTLIHDQTGKPADQTIVLTADYGFLSVYPYWGFQGLTSHYANPLAEFDKRAKTIERWSKLTTPGEMVAALDAAQWAPPTVFLFRYSADGYTLKLAQDVYPNDPNVRRYTVTYHKPAFADPRFQVTEVGPFVLVVRKEHK</sequence>
<dbReference type="AlphaFoldDB" id="A0A848KVS2"/>
<evidence type="ECO:0000259" key="15">
    <source>
        <dbReference type="Pfam" id="PF12249"/>
    </source>
</evidence>
<comment type="similarity">
    <text evidence="3">Belongs to the glycosyltransferase 85 family.</text>
</comment>
<dbReference type="EC" id="2.4.2.46" evidence="4"/>
<evidence type="ECO:0000256" key="10">
    <source>
        <dbReference type="ARBA" id="ARBA00023136"/>
    </source>
</evidence>
<evidence type="ECO:0000256" key="11">
    <source>
        <dbReference type="ARBA" id="ARBA00033184"/>
    </source>
</evidence>
<evidence type="ECO:0000256" key="9">
    <source>
        <dbReference type="ARBA" id="ARBA00022989"/>
    </source>
</evidence>
<feature type="transmembrane region" description="Helical" evidence="14">
    <location>
        <begin position="305"/>
        <end position="325"/>
    </location>
</feature>
<dbReference type="InterPro" id="IPR020963">
    <property type="entry name" value="ArabinofuranosylTrfase_AftA_N"/>
</dbReference>
<feature type="transmembrane region" description="Helical" evidence="14">
    <location>
        <begin position="489"/>
        <end position="510"/>
    </location>
</feature>
<reference evidence="17 18" key="1">
    <citation type="submission" date="2020-04" db="EMBL/GenBank/DDBJ databases">
        <title>Gordonia sp. nov. TBRC 11910.</title>
        <authorList>
            <person name="Suriyachadkun C."/>
        </authorList>
    </citation>
    <scope>NUCLEOTIDE SEQUENCE [LARGE SCALE GENOMIC DNA]</scope>
    <source>
        <strain evidence="17 18">TBRC 11910</strain>
    </source>
</reference>
<keyword evidence="10 14" id="KW-0472">Membrane</keyword>
<feature type="compositionally biased region" description="Pro residues" evidence="13">
    <location>
        <begin position="1"/>
        <end position="10"/>
    </location>
</feature>